<keyword evidence="2" id="KW-0808">Transferase</keyword>
<feature type="domain" description="GCVT N-terminal" evidence="1">
    <location>
        <begin position="7"/>
        <end position="91"/>
    </location>
</feature>
<organism evidence="2">
    <name type="scientific">human gut metagenome</name>
    <dbReference type="NCBI Taxonomy" id="408170"/>
    <lineage>
        <taxon>unclassified sequences</taxon>
        <taxon>metagenomes</taxon>
        <taxon>organismal metagenomes</taxon>
    </lineage>
</organism>
<dbReference type="Gene3D" id="3.30.1360.120">
    <property type="entry name" value="Probable tRNA modification gtpase trme, domain 1"/>
    <property type="match status" value="1"/>
</dbReference>
<protein>
    <submittedName>
        <fullName evidence="2">Protein containing Glycine cleavage T-protein</fullName>
        <ecNumber evidence="2">2.1.2.10</ecNumber>
    </submittedName>
</protein>
<dbReference type="EC" id="2.1.2.10" evidence="2"/>
<dbReference type="InterPro" id="IPR027266">
    <property type="entry name" value="TrmE/GcvT-like"/>
</dbReference>
<dbReference type="InterPro" id="IPR006222">
    <property type="entry name" value="GCVT_N"/>
</dbReference>
<dbReference type="GO" id="GO:0004047">
    <property type="term" value="F:aminomethyltransferase activity"/>
    <property type="evidence" value="ECO:0007669"/>
    <property type="project" value="UniProtKB-EC"/>
</dbReference>
<name>K1TM32_9ZZZZ</name>
<feature type="non-terminal residue" evidence="2">
    <location>
        <position position="91"/>
    </location>
</feature>
<accession>K1TM32</accession>
<dbReference type="SUPFAM" id="SSF103025">
    <property type="entry name" value="Folate-binding domain"/>
    <property type="match status" value="1"/>
</dbReference>
<dbReference type="GO" id="GO:0005829">
    <property type="term" value="C:cytosol"/>
    <property type="evidence" value="ECO:0007669"/>
    <property type="project" value="TreeGrafter"/>
</dbReference>
<dbReference type="PANTHER" id="PTHR43757:SF2">
    <property type="entry name" value="AMINOMETHYLTRANSFERASE, MITOCHONDRIAL"/>
    <property type="match status" value="1"/>
</dbReference>
<dbReference type="AlphaFoldDB" id="K1TM32"/>
<proteinExistence type="predicted"/>
<evidence type="ECO:0000259" key="1">
    <source>
        <dbReference type="Pfam" id="PF01571"/>
    </source>
</evidence>
<dbReference type="EMBL" id="AJWZ01002536">
    <property type="protein sequence ID" value="EKC70693.1"/>
    <property type="molecule type" value="Genomic_DNA"/>
</dbReference>
<evidence type="ECO:0000313" key="2">
    <source>
        <dbReference type="EMBL" id="EKC70693.1"/>
    </source>
</evidence>
<dbReference type="Pfam" id="PF01571">
    <property type="entry name" value="GCV_T"/>
    <property type="match status" value="1"/>
</dbReference>
<gene>
    <name evidence="2" type="ORF">OBE_03764</name>
</gene>
<comment type="caution">
    <text evidence="2">The sequence shown here is derived from an EMBL/GenBank/DDBJ whole genome shotgun (WGS) entry which is preliminary data.</text>
</comment>
<dbReference type="PANTHER" id="PTHR43757">
    <property type="entry name" value="AMINOMETHYLTRANSFERASE"/>
    <property type="match status" value="1"/>
</dbReference>
<dbReference type="InterPro" id="IPR028896">
    <property type="entry name" value="GcvT/YgfZ/DmdA"/>
</dbReference>
<reference evidence="2" key="1">
    <citation type="journal article" date="2013" name="Environ. Microbiol.">
        <title>Microbiota from the distal guts of lean and obese adolescents exhibit partial functional redundancy besides clear differences in community structure.</title>
        <authorList>
            <person name="Ferrer M."/>
            <person name="Ruiz A."/>
            <person name="Lanza F."/>
            <person name="Haange S.B."/>
            <person name="Oberbach A."/>
            <person name="Till H."/>
            <person name="Bargiela R."/>
            <person name="Campoy C."/>
            <person name="Segura M.T."/>
            <person name="Richter M."/>
            <person name="von Bergen M."/>
            <person name="Seifert J."/>
            <person name="Suarez A."/>
        </authorList>
    </citation>
    <scope>NUCLEOTIDE SEQUENCE</scope>
</reference>
<sequence>MKTTPFTEKHISLGAKMHEFAGYNMPIEYSGIIDEHLTVCQGVGVFDVSHMGEFWVKGPHALDFLQKVTSNNVAALTPGKVQYTCFPNDNG</sequence>